<dbReference type="FunFam" id="3.40.50.880:FF:000016">
    <property type="entry name" value="Carbamoyl-phosphate synthase arginine-specific small chain"/>
    <property type="match status" value="1"/>
</dbReference>
<dbReference type="PANTHER" id="PTHR47551:SF1">
    <property type="entry name" value="TUBULIN--TYROSINE LIGASE PBY1-RELATED"/>
    <property type="match status" value="1"/>
</dbReference>
<dbReference type="Pfam" id="PF00117">
    <property type="entry name" value="GATase"/>
    <property type="match status" value="1"/>
</dbReference>
<evidence type="ECO:0000256" key="14">
    <source>
        <dbReference type="SAM" id="MobiDB-lite"/>
    </source>
</evidence>
<evidence type="ECO:0000256" key="7">
    <source>
        <dbReference type="ARBA" id="ARBA00022741"/>
    </source>
</evidence>
<dbReference type="InterPro" id="IPR004344">
    <property type="entry name" value="TTL/TTLL_fam"/>
</dbReference>
<dbReference type="CDD" id="cd01744">
    <property type="entry name" value="GATase1_CPSase"/>
    <property type="match status" value="1"/>
</dbReference>
<keyword evidence="4" id="KW-0055">Arginine biosynthesis</keyword>
<dbReference type="InterPro" id="IPR036480">
    <property type="entry name" value="CarbP_synth_ssu_N_sf"/>
</dbReference>
<protein>
    <recommendedName>
        <fullName evidence="10">Carbamoyl phosphate synthase arginine-specific small chain</fullName>
        <ecNumber evidence="3">6.3.5.5</ecNumber>
    </recommendedName>
    <alternativeName>
        <fullName evidence="11">Arginine-specific carbamoyl phosphate synthetase, glutamine chain</fullName>
    </alternativeName>
</protein>
<dbReference type="Pfam" id="PF03133">
    <property type="entry name" value="TTL"/>
    <property type="match status" value="1"/>
</dbReference>
<dbReference type="InterPro" id="IPR002828">
    <property type="entry name" value="SurE-like_Pase/nucleotidase"/>
</dbReference>
<gene>
    <name evidence="16" type="ORF">CANINC_004673</name>
</gene>
<dbReference type="STRING" id="52247.A0A4T0WVX4"/>
<dbReference type="SMART" id="SM01097">
    <property type="entry name" value="CPSase_sm_chain"/>
    <property type="match status" value="1"/>
</dbReference>
<reference evidence="16 17" key="1">
    <citation type="journal article" date="2019" name="Front. Genet.">
        <title>Whole-Genome Sequencing of the Opportunistic Yeast Pathogen Candida inconspicua Uncovers Its Hybrid Origin.</title>
        <authorList>
            <person name="Mixao V."/>
            <person name="Hansen A.P."/>
            <person name="Saus E."/>
            <person name="Boekhout T."/>
            <person name="Lass-Florl C."/>
            <person name="Gabaldon T."/>
        </authorList>
    </citation>
    <scope>NUCLEOTIDE SEQUENCE [LARGE SCALE GENOMIC DNA]</scope>
    <source>
        <strain evidence="16 17">CBS 180</strain>
    </source>
</reference>
<dbReference type="GO" id="GO:0006541">
    <property type="term" value="P:glutamine metabolic process"/>
    <property type="evidence" value="ECO:0007669"/>
    <property type="project" value="InterPro"/>
</dbReference>
<evidence type="ECO:0000256" key="12">
    <source>
        <dbReference type="ARBA" id="ARBA00048816"/>
    </source>
</evidence>
<dbReference type="FunFam" id="3.50.30.20:FF:000003">
    <property type="entry name" value="Carbamoyl-phosphate synthase arginine-specific small chain"/>
    <property type="match status" value="1"/>
</dbReference>
<proteinExistence type="inferred from homology"/>
<keyword evidence="5" id="KW-0436">Ligase</keyword>
<dbReference type="Gene3D" id="3.40.1210.10">
    <property type="entry name" value="Survival protein SurE-like phosphatase/nucleotidase"/>
    <property type="match status" value="1"/>
</dbReference>
<comment type="similarity">
    <text evidence="2">Belongs to the CarA family.</text>
</comment>
<evidence type="ECO:0000313" key="17">
    <source>
        <dbReference type="Proteomes" id="UP000307173"/>
    </source>
</evidence>
<dbReference type="Gene3D" id="3.40.50.880">
    <property type="match status" value="1"/>
</dbReference>
<evidence type="ECO:0000256" key="3">
    <source>
        <dbReference type="ARBA" id="ARBA00012738"/>
    </source>
</evidence>
<dbReference type="Gene3D" id="3.50.30.20">
    <property type="entry name" value="Carbamoyl-phosphate synthase small subunit, N-terminal domain"/>
    <property type="match status" value="1"/>
</dbReference>
<feature type="compositionally biased region" description="Low complexity" evidence="14">
    <location>
        <begin position="110"/>
        <end position="122"/>
    </location>
</feature>
<feature type="compositionally biased region" description="Polar residues" evidence="14">
    <location>
        <begin position="123"/>
        <end position="137"/>
    </location>
</feature>
<feature type="domain" description="Carbamoyl-phosphate synthase small subunit N-terminal" evidence="15">
    <location>
        <begin position="1268"/>
        <end position="1408"/>
    </location>
</feature>
<feature type="region of interest" description="Disordered" evidence="14">
    <location>
        <begin position="1"/>
        <end position="26"/>
    </location>
</feature>
<feature type="compositionally biased region" description="Polar residues" evidence="14">
    <location>
        <begin position="88"/>
        <end position="104"/>
    </location>
</feature>
<dbReference type="SUPFAM" id="SSF52317">
    <property type="entry name" value="Class I glutamine amidotransferase-like"/>
    <property type="match status" value="1"/>
</dbReference>
<keyword evidence="7" id="KW-0547">Nucleotide-binding</keyword>
<dbReference type="SUPFAM" id="SSF64167">
    <property type="entry name" value="SurE-like"/>
    <property type="match status" value="1"/>
</dbReference>
<evidence type="ECO:0000256" key="4">
    <source>
        <dbReference type="ARBA" id="ARBA00022571"/>
    </source>
</evidence>
<evidence type="ECO:0000256" key="5">
    <source>
        <dbReference type="ARBA" id="ARBA00022598"/>
    </source>
</evidence>
<evidence type="ECO:0000256" key="8">
    <source>
        <dbReference type="ARBA" id="ARBA00022840"/>
    </source>
</evidence>
<dbReference type="Gene3D" id="3.30.470.20">
    <property type="entry name" value="ATP-grasp fold, B domain"/>
    <property type="match status" value="1"/>
</dbReference>
<organism evidence="16 17">
    <name type="scientific">Pichia inconspicua</name>
    <dbReference type="NCBI Taxonomy" id="52247"/>
    <lineage>
        <taxon>Eukaryota</taxon>
        <taxon>Fungi</taxon>
        <taxon>Dikarya</taxon>
        <taxon>Ascomycota</taxon>
        <taxon>Saccharomycotina</taxon>
        <taxon>Pichiomycetes</taxon>
        <taxon>Pichiales</taxon>
        <taxon>Pichiaceae</taxon>
        <taxon>Pichia</taxon>
    </lineage>
</organism>
<dbReference type="HAMAP" id="MF_01209">
    <property type="entry name" value="CPSase_S_chain"/>
    <property type="match status" value="1"/>
</dbReference>
<dbReference type="InterPro" id="IPR002474">
    <property type="entry name" value="CarbamoylP_synth_ssu_N"/>
</dbReference>
<dbReference type="GO" id="GO:0000932">
    <property type="term" value="C:P-body"/>
    <property type="evidence" value="ECO:0007669"/>
    <property type="project" value="TreeGrafter"/>
</dbReference>
<evidence type="ECO:0000256" key="13">
    <source>
        <dbReference type="ARBA" id="ARBA00049285"/>
    </source>
</evidence>
<evidence type="ECO:0000256" key="11">
    <source>
        <dbReference type="ARBA" id="ARBA00044340"/>
    </source>
</evidence>
<dbReference type="InterPro" id="IPR017926">
    <property type="entry name" value="GATASE"/>
</dbReference>
<dbReference type="Proteomes" id="UP000307173">
    <property type="component" value="Unassembled WGS sequence"/>
</dbReference>
<dbReference type="SUPFAM" id="SSF56059">
    <property type="entry name" value="Glutathione synthetase ATP-binding domain-like"/>
    <property type="match status" value="1"/>
</dbReference>
<dbReference type="EMBL" id="SELW01000657">
    <property type="protein sequence ID" value="TID15002.1"/>
    <property type="molecule type" value="Genomic_DNA"/>
</dbReference>
<sequence>MDRNDLPLQTDSIDPDDPSSYSNVYHPNTAKIETQKPFNDPPIQIYNSNQQLIDYSEHQQTPNNYSQLELIDAQKGNQYSYDLHPSYDQHNQTASYKQLPSQQLHPPPIQQNNYHQYSNSQQPVDPSSSLHNSQYMNNSQNSTYHIHYSPYRGTFHNGNQYDIIGTDYKINDHNEPYLSQNSYNKSPIIESVNNSESKSPIFKSENLSLSNRINKPKWQQKNRFIHGNPVHSMYYYSQHQNIPLNTPLPIDASIQNSESYFQQYPVQEQNEIPIVYPNIPIHQPYHVSQKQFLPHYSSNQNYQMHDTYVTENNPLNHDHYGQSTHQQSNYYYHPPPMISQNQQNIYHDANRYPNFNQMHQNLHYLDPNITSQNKPSTHQNQFLDLGTTKFPQNTDLSTLNNPSNGNMPKKTPYFPTESSIQKNTNIGLKHDIINKGESSYSEITYYSKPFDFEIISKNNDPFGFEQGMVAMNIPPQILNNEYNLVSNQIKSDHNPNTLDFNMPIIISRLNSTQLQKFIALRKQNFATLFSNNPTLQDLETFHKVKNDILNEWKTTKSSVEISYCDCKRYIWFTKKKSDCPFCKPSNLIENPSLVDKPVFAIELLNNYVLSILLNKKLRKSLKKFIRPPKNINKVSTNLNYSHDGNLYREIIGPIASQIDFALTFSMVVITSTCSDTIHFGSIYFVLNELPEDLKYKPEFLFCAAVFNLANSHSWNTELMQPLFSYLDYLQKNIIKVSLNRHEYHVKMVVTNAIGDDTNGRNNCIDICTASDIFPCIFCTAQSYTLRNSSGDEIKRISGTGNSIPITDEILNDLKQRGILVAKRRVNNWALRNSNILENIKYFQNDKNLIFDTKHMFINGIFKKSIIEMINKYHTTIFSDTDAIKFQQNVSKLNERASSYKIFSDPTFCSNLFNTSTSVLTSKCDLDELQKLQFMFTELFSSFANDFNEDTRISVPIGYKYMSLLLELNTYILALWCSDVERKTIYQLKFGLNDLIAELERLSRYEDFAPLNMLLLLPLHLLIHAYDKWEDFGNMNTISIDKMINSINQLNHEIGSDALYKLKAHEKLKLFNINNCVRIYNYSVPEYPNFKFLSLNQILFSQMSQKARGKFGEFNRRYLFEIATNAELDEVCSIQKIESFDTNNLTIYPENCVKNTNLVRIKGIKRNLGWRFVHIYSMFKVSYTYSVTKETVSAVFIEYKETKTKKLFFKPSPNRPSFSLGEFLVPSTSKELRCVWLDDIQMVGLTSLEGSNYNFAQRTFATVSSNGLPPAKLTIKNGPVFKGYSFGAPKTVSGEAVFTTSLVGYPESMTDPSYRGQIICFTQPLIGNYGVPSGKVRDDYSLLKYFESPGIQCVGIVVSDVALEYSHWTAVESLANWCQREGVAAITGVDTRQLVQYLREQGSSLARLSSGDDTSTEFYDPGTVNMVAKVTTKEPFHVPATNAKHHVLVVDCGAKENILRCLVSRGAEITVVPYNYPIHKVADKFDGIFISNGPGDPIYCSETVENLKQVIKEQPDLPLMGICMGHQLLSLAAGAKTLKLKYGNRAHNIPTLDVTTGKCHITSQNHGYAVDAKSLPSDYQEYFINLNDLSNEGMLHKERPIFSVQFHPEAKGGPLDSSFLFDKYFGLLDQYKKDGRYKDLKELSADKLAKSRVCSLHHGKQMRVLLTNDDGGPNDMASPYIKYLVSAILKYTDWDLKICVPISQKSWIGKAHFAGKDVTVKYIYSSISKPEDNSYHGPFPFPQAKLQANEDLKEWCLVDNGTPATCTDIGVNHICGPENVDLVLSGPNVGRNSTALFALSSGTVGGAMEGCHQGKKSIALSYSYEIDPDVPSEWLKEASKISIKIIDQLWNNWNENSQIYTVNVPLNEDVKLGKTKVYHVPMMENNWGKSLFFKSETEVKDHVDIVDGSVSDGVIFKWKPDFNVVHDAVAASTAKTDGKVISQGHASVTALRANFYHADGANEGEMILSPDLEEHNSSMSRIRIVVTYPNTSYVYEPLIKAIKKYLPHVKIENNVPVQGDYYVFHYGDYEDLDHERLMKDKKYIANSYIYRKSLIRKHYLSNTIAVYQAKHPESILKTAFPESFQFELTYAEFLDDVLDEAYELRCELMENEKSMDKTFILKPSMTDKGQGIRLFKTIEQLQEIFNSFDEDETDDEGDESKEGMIISQLRHFVVQEYIANPLLLPEYKNRKFHIRTYVLCTGQIKVYVYDRMLLLFSAEHYTNPNITEKIDEHGIIELSGHLTNTCLQDQTTEKVVEELESSCLDSEMKSDIIHQIHLIVADLFKAAVNVDRMNFQPLPNAFEAYGLDFLVSDNLTKTTGVTLLEVNAYPDFRQTGLELKSLIDDFFDGVMTKAVIPLTGSPVGDAKHFNKVLEIDNL</sequence>
<dbReference type="EC" id="6.3.5.5" evidence="3"/>
<comment type="catalytic activity">
    <reaction evidence="13">
        <text>L-glutamine + H2O = L-glutamate + NH4(+)</text>
        <dbReference type="Rhea" id="RHEA:15889"/>
        <dbReference type="ChEBI" id="CHEBI:15377"/>
        <dbReference type="ChEBI" id="CHEBI:28938"/>
        <dbReference type="ChEBI" id="CHEBI:29985"/>
        <dbReference type="ChEBI" id="CHEBI:58359"/>
    </reaction>
</comment>
<accession>A0A4T0WVX4</accession>
<dbReference type="PROSITE" id="PS51221">
    <property type="entry name" value="TTL"/>
    <property type="match status" value="1"/>
</dbReference>
<dbReference type="NCBIfam" id="TIGR01368">
    <property type="entry name" value="CPSaseIIsmall"/>
    <property type="match status" value="1"/>
</dbReference>
<evidence type="ECO:0000259" key="15">
    <source>
        <dbReference type="SMART" id="SM01097"/>
    </source>
</evidence>
<dbReference type="PRINTS" id="PR00096">
    <property type="entry name" value="GATASE"/>
</dbReference>
<dbReference type="InterPro" id="IPR035686">
    <property type="entry name" value="CPSase_GATase1"/>
</dbReference>
<dbReference type="SUPFAM" id="SSF52021">
    <property type="entry name" value="Carbamoyl phosphate synthetase, small subunit N-terminal domain"/>
    <property type="match status" value="1"/>
</dbReference>
<dbReference type="GO" id="GO:0005524">
    <property type="term" value="F:ATP binding"/>
    <property type="evidence" value="ECO:0007669"/>
    <property type="project" value="UniProtKB-KW"/>
</dbReference>
<evidence type="ECO:0000313" key="16">
    <source>
        <dbReference type="EMBL" id="TID15002.1"/>
    </source>
</evidence>
<dbReference type="PRINTS" id="PR00099">
    <property type="entry name" value="CPSGATASE"/>
</dbReference>
<dbReference type="PROSITE" id="PS51273">
    <property type="entry name" value="GATASE_TYPE_1"/>
    <property type="match status" value="1"/>
</dbReference>
<dbReference type="NCBIfam" id="TIGR00087">
    <property type="entry name" value="surE"/>
    <property type="match status" value="1"/>
</dbReference>
<comment type="pathway">
    <text evidence="1">Amino-acid biosynthesis; L-arginine biosynthesis; carbamoyl phosphate from bicarbonate: step 1/1.</text>
</comment>
<dbReference type="OrthoDB" id="202825at2759"/>
<dbReference type="GO" id="GO:0006207">
    <property type="term" value="P:'de novo' pyrimidine nucleobase biosynthetic process"/>
    <property type="evidence" value="ECO:0007669"/>
    <property type="project" value="InterPro"/>
</dbReference>
<comment type="subunit">
    <text evidence="9">Heterodimer composed of 2 chains; the small (or glutamine) chain promotes the hydrolysis of glutamine to ammonia, which is used by the large (or ammonia) chain to synthesize carbamoyl phosphate.</text>
</comment>
<dbReference type="InterPro" id="IPR029062">
    <property type="entry name" value="Class_I_gatase-like"/>
</dbReference>
<comment type="catalytic activity">
    <reaction evidence="12">
        <text>hydrogencarbonate + L-glutamine + 2 ATP + H2O = carbamoyl phosphate + L-glutamate + 2 ADP + phosphate + 2 H(+)</text>
        <dbReference type="Rhea" id="RHEA:18633"/>
        <dbReference type="ChEBI" id="CHEBI:15377"/>
        <dbReference type="ChEBI" id="CHEBI:15378"/>
        <dbReference type="ChEBI" id="CHEBI:17544"/>
        <dbReference type="ChEBI" id="CHEBI:29985"/>
        <dbReference type="ChEBI" id="CHEBI:30616"/>
        <dbReference type="ChEBI" id="CHEBI:43474"/>
        <dbReference type="ChEBI" id="CHEBI:58228"/>
        <dbReference type="ChEBI" id="CHEBI:58359"/>
        <dbReference type="ChEBI" id="CHEBI:456216"/>
        <dbReference type="EC" id="6.3.5.5"/>
    </reaction>
</comment>
<dbReference type="InterPro" id="IPR006274">
    <property type="entry name" value="CarbamoylP_synth_ssu"/>
</dbReference>
<feature type="region of interest" description="Disordered" evidence="14">
    <location>
        <begin position="79"/>
        <end position="137"/>
    </location>
</feature>
<keyword evidence="6" id="KW-0028">Amino-acid biosynthesis</keyword>
<dbReference type="InterPro" id="IPR036523">
    <property type="entry name" value="SurE-like_sf"/>
</dbReference>
<dbReference type="NCBIfam" id="NF009475">
    <property type="entry name" value="PRK12838.1"/>
    <property type="match status" value="1"/>
</dbReference>
<dbReference type="Pfam" id="PF01975">
    <property type="entry name" value="SurE"/>
    <property type="match status" value="1"/>
</dbReference>
<keyword evidence="17" id="KW-1185">Reference proteome</keyword>
<dbReference type="PANTHER" id="PTHR47551">
    <property type="entry name" value="TUBULIN--TYROSINE LIGASE PBY1-RELATED"/>
    <property type="match status" value="1"/>
</dbReference>
<evidence type="ECO:0000256" key="9">
    <source>
        <dbReference type="ARBA" id="ARBA00044031"/>
    </source>
</evidence>
<name>A0A4T0WVX4_9ASCO</name>
<evidence type="ECO:0000256" key="1">
    <source>
        <dbReference type="ARBA" id="ARBA00005077"/>
    </source>
</evidence>
<dbReference type="InterPro" id="IPR027746">
    <property type="entry name" value="TTL"/>
</dbReference>
<evidence type="ECO:0000256" key="6">
    <source>
        <dbReference type="ARBA" id="ARBA00022605"/>
    </source>
</evidence>
<dbReference type="Pfam" id="PF00988">
    <property type="entry name" value="CPSase_sm_chain"/>
    <property type="match status" value="1"/>
</dbReference>
<keyword evidence="8" id="KW-0067">ATP-binding</keyword>
<dbReference type="GO" id="GO:0016787">
    <property type="term" value="F:hydrolase activity"/>
    <property type="evidence" value="ECO:0007669"/>
    <property type="project" value="InterPro"/>
</dbReference>
<evidence type="ECO:0000256" key="2">
    <source>
        <dbReference type="ARBA" id="ARBA00007800"/>
    </source>
</evidence>
<dbReference type="GO" id="GO:0006526">
    <property type="term" value="P:L-arginine biosynthetic process"/>
    <property type="evidence" value="ECO:0007669"/>
    <property type="project" value="UniProtKB-KW"/>
</dbReference>
<comment type="caution">
    <text evidence="16">The sequence shown here is derived from an EMBL/GenBank/DDBJ whole genome shotgun (WGS) entry which is preliminary data.</text>
</comment>
<dbReference type="GO" id="GO:0004088">
    <property type="term" value="F:carbamoyl-phosphate synthase (glutamine-hydrolyzing) activity"/>
    <property type="evidence" value="ECO:0007669"/>
    <property type="project" value="UniProtKB-EC"/>
</dbReference>
<evidence type="ECO:0000256" key="10">
    <source>
        <dbReference type="ARBA" id="ARBA00044168"/>
    </source>
</evidence>